<evidence type="ECO:0000256" key="3">
    <source>
        <dbReference type="ARBA" id="ARBA00023002"/>
    </source>
</evidence>
<keyword evidence="5" id="KW-0676">Redox-active center</keyword>
<comment type="caution">
    <text evidence="9">The sequence shown here is derived from an EMBL/GenBank/DDBJ whole genome shotgun (WGS) entry which is preliminary data.</text>
</comment>
<evidence type="ECO:0000256" key="1">
    <source>
        <dbReference type="ARBA" id="ARBA00005791"/>
    </source>
</evidence>
<keyword evidence="2" id="KW-0732">Signal</keyword>
<dbReference type="OrthoDB" id="117402at2"/>
<dbReference type="CDD" id="cd02972">
    <property type="entry name" value="DsbA_family"/>
    <property type="match status" value="1"/>
</dbReference>
<dbReference type="PANTHER" id="PTHR13887:SF14">
    <property type="entry name" value="DISULFIDE BOND FORMATION PROTEIN D"/>
    <property type="match status" value="1"/>
</dbReference>
<keyword evidence="10" id="KW-1185">Reference proteome</keyword>
<dbReference type="InterPro" id="IPR012336">
    <property type="entry name" value="Thioredoxin-like_fold"/>
</dbReference>
<evidence type="ECO:0000256" key="2">
    <source>
        <dbReference type="ARBA" id="ARBA00022729"/>
    </source>
</evidence>
<evidence type="ECO:0000259" key="8">
    <source>
        <dbReference type="Pfam" id="PF13462"/>
    </source>
</evidence>
<evidence type="ECO:0000313" key="10">
    <source>
        <dbReference type="Proteomes" id="UP000239203"/>
    </source>
</evidence>
<gene>
    <name evidence="9" type="ORF">CLV40_10436</name>
</gene>
<sequence length="276" mass="28667">MGGAERSARKRRQGAQTGAGARPTGSGKGAVAAARKSGVDRKTAIGIVVVLVIAVAVVGGVIFTRSQKDDTSGQAIAVKNTGVEVPAVRDGAAVLVGKDAAKVTVDVYEDFLCPACGSFESAYGASVEEKLAAGEIKVRFHMLNMLNDRSDPAGYSTDSANAALLAADEGKFLAFHKSLFGSQPEEGARGWSKDQLIALGKSLGLTSQTFADGIRSGKYDKDVSDAFQKVRTTDYLQQEYNGQKSFGTPTLAIGTKIVDTSDPKWLDNAVAAGAGS</sequence>
<dbReference type="PANTHER" id="PTHR13887">
    <property type="entry name" value="GLUTATHIONE S-TRANSFERASE KAPPA"/>
    <property type="match status" value="1"/>
</dbReference>
<keyword evidence="3" id="KW-0560">Oxidoreductase</keyword>
<keyword evidence="7" id="KW-0472">Membrane</keyword>
<accession>A0A2S6GUC7</accession>
<dbReference type="InterPro" id="IPR036249">
    <property type="entry name" value="Thioredoxin-like_sf"/>
</dbReference>
<organism evidence="9 10">
    <name type="scientific">Actinokineospora auranticolor</name>
    <dbReference type="NCBI Taxonomy" id="155976"/>
    <lineage>
        <taxon>Bacteria</taxon>
        <taxon>Bacillati</taxon>
        <taxon>Actinomycetota</taxon>
        <taxon>Actinomycetes</taxon>
        <taxon>Pseudonocardiales</taxon>
        <taxon>Pseudonocardiaceae</taxon>
        <taxon>Actinokineospora</taxon>
    </lineage>
</organism>
<keyword evidence="4" id="KW-1015">Disulfide bond</keyword>
<dbReference type="SUPFAM" id="SSF52833">
    <property type="entry name" value="Thioredoxin-like"/>
    <property type="match status" value="1"/>
</dbReference>
<feature type="region of interest" description="Disordered" evidence="6">
    <location>
        <begin position="1"/>
        <end position="29"/>
    </location>
</feature>
<dbReference type="AlphaFoldDB" id="A0A2S6GUC7"/>
<name>A0A2S6GUC7_9PSEU</name>
<protein>
    <submittedName>
        <fullName evidence="9">Protein-disulfide isomerase</fullName>
    </submittedName>
</protein>
<feature type="domain" description="Thioredoxin-like fold" evidence="8">
    <location>
        <begin position="93"/>
        <end position="268"/>
    </location>
</feature>
<proteinExistence type="inferred from homology"/>
<comment type="similarity">
    <text evidence="1">Belongs to the thioredoxin family. DsbA subfamily.</text>
</comment>
<evidence type="ECO:0000256" key="4">
    <source>
        <dbReference type="ARBA" id="ARBA00023157"/>
    </source>
</evidence>
<evidence type="ECO:0000256" key="5">
    <source>
        <dbReference type="ARBA" id="ARBA00023284"/>
    </source>
</evidence>
<dbReference type="RefSeq" id="WP_104478369.1">
    <property type="nucleotide sequence ID" value="NZ_CP154825.1"/>
</dbReference>
<reference evidence="9 10" key="1">
    <citation type="submission" date="2018-02" db="EMBL/GenBank/DDBJ databases">
        <title>Genomic Encyclopedia of Archaeal and Bacterial Type Strains, Phase II (KMG-II): from individual species to whole genera.</title>
        <authorList>
            <person name="Goeker M."/>
        </authorList>
    </citation>
    <scope>NUCLEOTIDE SEQUENCE [LARGE SCALE GENOMIC DNA]</scope>
    <source>
        <strain evidence="9 10">YU 961-1</strain>
    </source>
</reference>
<keyword evidence="9" id="KW-0413">Isomerase</keyword>
<evidence type="ECO:0000313" key="9">
    <source>
        <dbReference type="EMBL" id="PPK68793.1"/>
    </source>
</evidence>
<dbReference type="GO" id="GO:0016853">
    <property type="term" value="F:isomerase activity"/>
    <property type="evidence" value="ECO:0007669"/>
    <property type="project" value="UniProtKB-KW"/>
</dbReference>
<dbReference type="Proteomes" id="UP000239203">
    <property type="component" value="Unassembled WGS sequence"/>
</dbReference>
<evidence type="ECO:0000256" key="6">
    <source>
        <dbReference type="SAM" id="MobiDB-lite"/>
    </source>
</evidence>
<dbReference type="GO" id="GO:0016491">
    <property type="term" value="F:oxidoreductase activity"/>
    <property type="evidence" value="ECO:0007669"/>
    <property type="project" value="UniProtKB-KW"/>
</dbReference>
<evidence type="ECO:0000256" key="7">
    <source>
        <dbReference type="SAM" id="Phobius"/>
    </source>
</evidence>
<dbReference type="Pfam" id="PF13462">
    <property type="entry name" value="Thioredoxin_4"/>
    <property type="match status" value="1"/>
</dbReference>
<keyword evidence="7" id="KW-0812">Transmembrane</keyword>
<dbReference type="EMBL" id="PTIX01000004">
    <property type="protein sequence ID" value="PPK68793.1"/>
    <property type="molecule type" value="Genomic_DNA"/>
</dbReference>
<keyword evidence="7" id="KW-1133">Transmembrane helix</keyword>
<feature type="transmembrane region" description="Helical" evidence="7">
    <location>
        <begin position="44"/>
        <end position="63"/>
    </location>
</feature>
<dbReference type="Gene3D" id="3.40.30.10">
    <property type="entry name" value="Glutaredoxin"/>
    <property type="match status" value="1"/>
</dbReference>